<keyword evidence="2" id="KW-0479">Metal-binding</keyword>
<dbReference type="PROSITE" id="PS51864">
    <property type="entry name" value="ASTACIN"/>
    <property type="match status" value="1"/>
</dbReference>
<accession>A0A9W9YYC8</accession>
<sequence length="202" mass="22580">MYVWKEILLLTAFGLAAAFPEDLKRLDIKELLVEDSGDFAKRGAVRSSKYRWPISIDDGKAVCQDPFCSGQCCSSEIGKREGKQVVFLGKGCEFKGTILHELVHLLGSFTSTTGLIEINARQDIMKKYQPGFMDNLGFSYDLKSIMQYRKDAFAKRDGLVTMQARSDPNMVLGNMNAMSASDIMKINKLYNCAGKTMRVSTM</sequence>
<keyword evidence="2" id="KW-0482">Metalloprotease</keyword>
<keyword evidence="2" id="KW-0378">Hydrolase</keyword>
<dbReference type="EC" id="3.4.24.-" evidence="2"/>
<dbReference type="GO" id="GO:0046872">
    <property type="term" value="F:metal ion binding"/>
    <property type="evidence" value="ECO:0007669"/>
    <property type="project" value="UniProtKB-KW"/>
</dbReference>
<organism evidence="4 5">
    <name type="scientific">Desmophyllum pertusum</name>
    <dbReference type="NCBI Taxonomy" id="174260"/>
    <lineage>
        <taxon>Eukaryota</taxon>
        <taxon>Metazoa</taxon>
        <taxon>Cnidaria</taxon>
        <taxon>Anthozoa</taxon>
        <taxon>Hexacorallia</taxon>
        <taxon>Scleractinia</taxon>
        <taxon>Caryophylliina</taxon>
        <taxon>Caryophylliidae</taxon>
        <taxon>Desmophyllum</taxon>
    </lineage>
</organism>
<evidence type="ECO:0000259" key="3">
    <source>
        <dbReference type="PROSITE" id="PS51864"/>
    </source>
</evidence>
<reference evidence="4" key="1">
    <citation type="submission" date="2023-01" db="EMBL/GenBank/DDBJ databases">
        <title>Genome assembly of the deep-sea coral Lophelia pertusa.</title>
        <authorList>
            <person name="Herrera S."/>
            <person name="Cordes E."/>
        </authorList>
    </citation>
    <scope>NUCLEOTIDE SEQUENCE</scope>
    <source>
        <strain evidence="4">USNM1676648</strain>
        <tissue evidence="4">Polyp</tissue>
    </source>
</reference>
<comment type="cofactor">
    <cofactor evidence="2">
        <name>Zn(2+)</name>
        <dbReference type="ChEBI" id="CHEBI:29105"/>
    </cofactor>
    <text evidence="2">Binds 1 zinc ion per subunit.</text>
</comment>
<keyword evidence="2" id="KW-0862">Zinc</keyword>
<dbReference type="Proteomes" id="UP001163046">
    <property type="component" value="Unassembled WGS sequence"/>
</dbReference>
<protein>
    <recommendedName>
        <fullName evidence="2">Metalloendopeptidase</fullName>
        <ecNumber evidence="2">3.4.24.-</ecNumber>
    </recommendedName>
</protein>
<proteinExistence type="predicted"/>
<evidence type="ECO:0000313" key="4">
    <source>
        <dbReference type="EMBL" id="KAJ7370999.1"/>
    </source>
</evidence>
<comment type="caution">
    <text evidence="4">The sequence shown here is derived from an EMBL/GenBank/DDBJ whole genome shotgun (WGS) entry which is preliminary data.</text>
</comment>
<evidence type="ECO:0000313" key="5">
    <source>
        <dbReference type="Proteomes" id="UP001163046"/>
    </source>
</evidence>
<evidence type="ECO:0000256" key="2">
    <source>
        <dbReference type="RuleBase" id="RU361183"/>
    </source>
</evidence>
<dbReference type="EMBL" id="MU826853">
    <property type="protein sequence ID" value="KAJ7370999.1"/>
    <property type="molecule type" value="Genomic_DNA"/>
</dbReference>
<comment type="caution">
    <text evidence="1">Lacks conserved residue(s) required for the propagation of feature annotation.</text>
</comment>
<dbReference type="AlphaFoldDB" id="A0A9W9YYC8"/>
<dbReference type="PANTHER" id="PTHR10127">
    <property type="entry name" value="DISCOIDIN, CUB, EGF, LAMININ , AND ZINC METALLOPROTEASE DOMAIN CONTAINING"/>
    <property type="match status" value="1"/>
</dbReference>
<keyword evidence="5" id="KW-1185">Reference proteome</keyword>
<dbReference type="InterPro" id="IPR024079">
    <property type="entry name" value="MetalloPept_cat_dom_sf"/>
</dbReference>
<gene>
    <name evidence="4" type="ORF">OS493_028618</name>
</gene>
<feature type="chain" id="PRO_5041013828" description="Metalloendopeptidase" evidence="2">
    <location>
        <begin position="19"/>
        <end position="202"/>
    </location>
</feature>
<dbReference type="Gene3D" id="3.40.390.10">
    <property type="entry name" value="Collagenase (Catalytic Domain)"/>
    <property type="match status" value="1"/>
</dbReference>
<dbReference type="GO" id="GO:0006508">
    <property type="term" value="P:proteolysis"/>
    <property type="evidence" value="ECO:0007669"/>
    <property type="project" value="UniProtKB-KW"/>
</dbReference>
<dbReference type="SUPFAM" id="SSF55486">
    <property type="entry name" value="Metalloproteases ('zincins'), catalytic domain"/>
    <property type="match status" value="1"/>
</dbReference>
<dbReference type="Pfam" id="PF01400">
    <property type="entry name" value="Astacin"/>
    <property type="match status" value="1"/>
</dbReference>
<dbReference type="PRINTS" id="PR00480">
    <property type="entry name" value="ASTACIN"/>
</dbReference>
<feature type="domain" description="Peptidase M12A" evidence="3">
    <location>
        <begin position="75"/>
        <end position="193"/>
    </location>
</feature>
<dbReference type="OrthoDB" id="5982458at2759"/>
<keyword evidence="2" id="KW-0645">Protease</keyword>
<evidence type="ECO:0000256" key="1">
    <source>
        <dbReference type="PROSITE-ProRule" id="PRU01211"/>
    </source>
</evidence>
<feature type="active site" evidence="1">
    <location>
        <position position="101"/>
    </location>
</feature>
<name>A0A9W9YYC8_9CNID</name>
<keyword evidence="2" id="KW-0732">Signal</keyword>
<dbReference type="PANTHER" id="PTHR10127:SF901">
    <property type="entry name" value="METALLOENDOPEPTIDASE"/>
    <property type="match status" value="1"/>
</dbReference>
<dbReference type="InterPro" id="IPR001506">
    <property type="entry name" value="Peptidase_M12A"/>
</dbReference>
<feature type="signal peptide" evidence="2">
    <location>
        <begin position="1"/>
        <end position="18"/>
    </location>
</feature>
<dbReference type="GO" id="GO:0004222">
    <property type="term" value="F:metalloendopeptidase activity"/>
    <property type="evidence" value="ECO:0007669"/>
    <property type="project" value="UniProtKB-UniRule"/>
</dbReference>